<comment type="caution">
    <text evidence="2">The sequence shown here is derived from an EMBL/GenBank/DDBJ whole genome shotgun (WGS) entry which is preliminary data.</text>
</comment>
<evidence type="ECO:0000256" key="1">
    <source>
        <dbReference type="SAM" id="MobiDB-lite"/>
    </source>
</evidence>
<organism evidence="2 3">
    <name type="scientific">Tanticharoenia sakaeratensis NBRC 103193</name>
    <dbReference type="NCBI Taxonomy" id="1231623"/>
    <lineage>
        <taxon>Bacteria</taxon>
        <taxon>Pseudomonadati</taxon>
        <taxon>Pseudomonadota</taxon>
        <taxon>Alphaproteobacteria</taxon>
        <taxon>Acetobacterales</taxon>
        <taxon>Acetobacteraceae</taxon>
        <taxon>Tanticharoenia</taxon>
    </lineage>
</organism>
<reference evidence="2 3" key="1">
    <citation type="submission" date="2012-10" db="EMBL/GenBank/DDBJ databases">
        <title>Genome sequencing of Tanticharoenia sakaeratensis NBRC 103193.</title>
        <authorList>
            <person name="Azuma Y."/>
            <person name="Hadano H."/>
            <person name="Hirakawa H."/>
            <person name="Matsushita K."/>
        </authorList>
    </citation>
    <scope>NUCLEOTIDE SEQUENCE [LARGE SCALE GENOMIC DNA]</scope>
    <source>
        <strain evidence="2 3">NBRC 103193</strain>
    </source>
</reference>
<evidence type="ECO:0000313" key="2">
    <source>
        <dbReference type="EMBL" id="GAN55611.1"/>
    </source>
</evidence>
<gene>
    <name evidence="2" type="ORF">Tasa_051_016</name>
</gene>
<name>A0A0D6MQ78_9PROT</name>
<evidence type="ECO:0000313" key="3">
    <source>
        <dbReference type="Proteomes" id="UP000032679"/>
    </source>
</evidence>
<sequence length="61" mass="6023">MARPRVLPAPRGGKGVGQSQTGPLTAFGLTILAIAGDAMAAGILPPGTQVPVHFGASMTPD</sequence>
<dbReference type="Proteomes" id="UP000032679">
    <property type="component" value="Unassembled WGS sequence"/>
</dbReference>
<dbReference type="STRING" id="1231623.Tasa_051_016"/>
<dbReference type="EMBL" id="BALE01000051">
    <property type="protein sequence ID" value="GAN55611.1"/>
    <property type="molecule type" value="Genomic_DNA"/>
</dbReference>
<protein>
    <submittedName>
        <fullName evidence="2">Uncharacterized protein</fullName>
    </submittedName>
</protein>
<accession>A0A0D6MQ78</accession>
<dbReference type="AlphaFoldDB" id="A0A0D6MQ78"/>
<proteinExistence type="predicted"/>
<feature type="region of interest" description="Disordered" evidence="1">
    <location>
        <begin position="1"/>
        <end position="22"/>
    </location>
</feature>
<keyword evidence="3" id="KW-1185">Reference proteome</keyword>